<dbReference type="PANTHER" id="PTHR47481">
    <property type="match status" value="1"/>
</dbReference>
<accession>A0AAD8SKU9</accession>
<name>A0AAD8SKU9_LOLMU</name>
<feature type="compositionally biased region" description="Basic and acidic residues" evidence="1">
    <location>
        <begin position="610"/>
        <end position="623"/>
    </location>
</feature>
<evidence type="ECO:0008006" key="4">
    <source>
        <dbReference type="Google" id="ProtNLM"/>
    </source>
</evidence>
<organism evidence="2 3">
    <name type="scientific">Lolium multiflorum</name>
    <name type="common">Italian ryegrass</name>
    <name type="synonym">Lolium perenne subsp. multiflorum</name>
    <dbReference type="NCBI Taxonomy" id="4521"/>
    <lineage>
        <taxon>Eukaryota</taxon>
        <taxon>Viridiplantae</taxon>
        <taxon>Streptophyta</taxon>
        <taxon>Embryophyta</taxon>
        <taxon>Tracheophyta</taxon>
        <taxon>Spermatophyta</taxon>
        <taxon>Magnoliopsida</taxon>
        <taxon>Liliopsida</taxon>
        <taxon>Poales</taxon>
        <taxon>Poaceae</taxon>
        <taxon>BOP clade</taxon>
        <taxon>Pooideae</taxon>
        <taxon>Poodae</taxon>
        <taxon>Poeae</taxon>
        <taxon>Poeae Chloroplast Group 2 (Poeae type)</taxon>
        <taxon>Loliodinae</taxon>
        <taxon>Loliinae</taxon>
        <taxon>Lolium</taxon>
    </lineage>
</organism>
<evidence type="ECO:0000313" key="3">
    <source>
        <dbReference type="Proteomes" id="UP001231189"/>
    </source>
</evidence>
<dbReference type="Pfam" id="PF14223">
    <property type="entry name" value="Retrotran_gag_2"/>
    <property type="match status" value="1"/>
</dbReference>
<gene>
    <name evidence="2" type="ORF">QYE76_070575</name>
</gene>
<dbReference type="EMBL" id="JAUUTY010000004">
    <property type="protein sequence ID" value="KAK1652770.1"/>
    <property type="molecule type" value="Genomic_DNA"/>
</dbReference>
<dbReference type="PANTHER" id="PTHR47481:SF31">
    <property type="entry name" value="OS01G0873500 PROTEIN"/>
    <property type="match status" value="1"/>
</dbReference>
<comment type="caution">
    <text evidence="2">The sequence shown here is derived from an EMBL/GenBank/DDBJ whole genome shotgun (WGS) entry which is preliminary data.</text>
</comment>
<sequence>MTTGAAASSASGALPATDLASTAPAIPPSLARLLATSATSQMASLSTSRPLYLEAGSFSGLAGTFPPPPPTFATTPSTVGVASPFTANNLSGPPIPSQLAPAASPAIVDAQASADAAAPTPYQLTNLITVRLKPDNYLYWRAQILPLVRRRCLDGFVDGSFACPSRTVAALTADDTRVEAENPLYAAWVAQDQAIVSALQSSLTEGVAGHVLFAATSHDIWRTFEQSYAQQSVARGNDLRRQLGDCKKLNSSAHDYFNKIKTISNTVTSIGQPLRDTEFVEHVLHGLDKEYDNLVEHVEDRPTPILPHELYTRLLATERHVEARRQEASVVHDLAAHAAYRGAPSGGRAPAPSPRPLPLARPLEAARGRLARLLEAVSGNLAHRLRHPRVGTLAPHANCVASWATLHPGATVASSATSSASTMMVAYFDTGATDHMTSEMGKLNSNEPYRGQDKVCTADGSDLGAAEWERSKITNQDLNLLKKLGISKKPKRFASPTQPLQWGIGTRVQPLQARKNPLRNYAGDEDTDRLSTNLEVKDLDRLIRKISSLKKKDSIPSTYRVTPYSAANALPKDHPNLVSLPPLPEGGEVEERAVISDDNQDAPSFANEPAESRKSAGSEKEEASEATASA</sequence>
<dbReference type="AlphaFoldDB" id="A0AAD8SKU9"/>
<proteinExistence type="predicted"/>
<dbReference type="Proteomes" id="UP001231189">
    <property type="component" value="Unassembled WGS sequence"/>
</dbReference>
<reference evidence="2" key="1">
    <citation type="submission" date="2023-07" db="EMBL/GenBank/DDBJ databases">
        <title>A chromosome-level genome assembly of Lolium multiflorum.</title>
        <authorList>
            <person name="Chen Y."/>
            <person name="Copetti D."/>
            <person name="Kolliker R."/>
            <person name="Studer B."/>
        </authorList>
    </citation>
    <scope>NUCLEOTIDE SEQUENCE</scope>
    <source>
        <strain evidence="2">02402/16</strain>
        <tissue evidence="2">Leaf</tissue>
    </source>
</reference>
<evidence type="ECO:0000256" key="1">
    <source>
        <dbReference type="SAM" id="MobiDB-lite"/>
    </source>
</evidence>
<keyword evidence="3" id="KW-1185">Reference proteome</keyword>
<evidence type="ECO:0000313" key="2">
    <source>
        <dbReference type="EMBL" id="KAK1652770.1"/>
    </source>
</evidence>
<feature type="region of interest" description="Disordered" evidence="1">
    <location>
        <begin position="570"/>
        <end position="630"/>
    </location>
</feature>
<protein>
    <recommendedName>
        <fullName evidence="4">Retrotransposon Copia-like N-terminal domain-containing protein</fullName>
    </recommendedName>
</protein>